<evidence type="ECO:0000313" key="2">
    <source>
        <dbReference type="Proteomes" id="UP000886998"/>
    </source>
</evidence>
<accession>A0A8X6XDQ7</accession>
<evidence type="ECO:0000313" key="1">
    <source>
        <dbReference type="EMBL" id="GFY51096.1"/>
    </source>
</evidence>
<reference evidence="1" key="1">
    <citation type="submission" date="2020-08" db="EMBL/GenBank/DDBJ databases">
        <title>Multicomponent nature underlies the extraordinary mechanical properties of spider dragline silk.</title>
        <authorList>
            <person name="Kono N."/>
            <person name="Nakamura H."/>
            <person name="Mori M."/>
            <person name="Yoshida Y."/>
            <person name="Ohtoshi R."/>
            <person name="Malay A.D."/>
            <person name="Moran D.A.P."/>
            <person name="Tomita M."/>
            <person name="Numata K."/>
            <person name="Arakawa K."/>
        </authorList>
    </citation>
    <scope>NUCLEOTIDE SEQUENCE</scope>
</reference>
<dbReference type="AlphaFoldDB" id="A0A8X6XDQ7"/>
<protein>
    <submittedName>
        <fullName evidence="1">Uncharacterized protein</fullName>
    </submittedName>
</protein>
<comment type="caution">
    <text evidence="1">The sequence shown here is derived from an EMBL/GenBank/DDBJ whole genome shotgun (WGS) entry which is preliminary data.</text>
</comment>
<gene>
    <name evidence="1" type="ORF">TNIN_199271</name>
</gene>
<name>A0A8X6XDQ7_9ARAC</name>
<keyword evidence="2" id="KW-1185">Reference proteome</keyword>
<organism evidence="1 2">
    <name type="scientific">Trichonephila inaurata madagascariensis</name>
    <dbReference type="NCBI Taxonomy" id="2747483"/>
    <lineage>
        <taxon>Eukaryota</taxon>
        <taxon>Metazoa</taxon>
        <taxon>Ecdysozoa</taxon>
        <taxon>Arthropoda</taxon>
        <taxon>Chelicerata</taxon>
        <taxon>Arachnida</taxon>
        <taxon>Araneae</taxon>
        <taxon>Araneomorphae</taxon>
        <taxon>Entelegynae</taxon>
        <taxon>Araneoidea</taxon>
        <taxon>Nephilidae</taxon>
        <taxon>Trichonephila</taxon>
        <taxon>Trichonephila inaurata</taxon>
    </lineage>
</organism>
<proteinExistence type="predicted"/>
<dbReference type="Proteomes" id="UP000886998">
    <property type="component" value="Unassembled WGS sequence"/>
</dbReference>
<dbReference type="EMBL" id="BMAV01007891">
    <property type="protein sequence ID" value="GFY51096.1"/>
    <property type="molecule type" value="Genomic_DNA"/>
</dbReference>
<sequence>MSNYPKLFLIEYSTDCEGIMRTFFCRKPVCILLTTAHMRECIAWWSQHYPRPDLKGDRSVDVSVYRKPRTPYISPLNEWNDQHSVQNVMV</sequence>